<dbReference type="VEuPathDB" id="FungiDB:PGTG_12308"/>
<name>E3KPW7_PUCGT</name>
<dbReference type="Proteomes" id="UP000008783">
    <property type="component" value="Unassembled WGS sequence"/>
</dbReference>
<dbReference type="OrthoDB" id="2507682at2759"/>
<feature type="region of interest" description="Disordered" evidence="1">
    <location>
        <begin position="42"/>
        <end position="62"/>
    </location>
</feature>
<reference key="1">
    <citation type="submission" date="2007-01" db="EMBL/GenBank/DDBJ databases">
        <title>The Genome Sequence of Puccinia graminis f. sp. tritici Strain CRL 75-36-700-3.</title>
        <authorList>
            <consortium name="The Broad Institute Genome Sequencing Platform"/>
            <person name="Birren B."/>
            <person name="Lander E."/>
            <person name="Galagan J."/>
            <person name="Nusbaum C."/>
            <person name="Devon K."/>
            <person name="Cuomo C."/>
            <person name="Jaffe D."/>
            <person name="Butler J."/>
            <person name="Alvarez P."/>
            <person name="Gnerre S."/>
            <person name="Grabherr M."/>
            <person name="Mauceli E."/>
            <person name="Brockman W."/>
            <person name="Young S."/>
            <person name="LaButti K."/>
            <person name="Sykes S."/>
            <person name="DeCaprio D."/>
            <person name="Crawford M."/>
            <person name="Koehrsen M."/>
            <person name="Engels R."/>
            <person name="Montgomery P."/>
            <person name="Pearson M."/>
            <person name="Howarth C."/>
            <person name="Larson L."/>
            <person name="White J."/>
            <person name="Zeng Q."/>
            <person name="Kodira C."/>
            <person name="Yandava C."/>
            <person name="Alvarado L."/>
            <person name="O'Leary S."/>
            <person name="Szabo L."/>
            <person name="Dean R."/>
            <person name="Schein J."/>
        </authorList>
    </citation>
    <scope>NUCLEOTIDE SEQUENCE</scope>
    <source>
        <strain>CRL 75-36-700-3</strain>
    </source>
</reference>
<gene>
    <name evidence="2" type="ORF">PGTG_12308</name>
</gene>
<sequence length="315" mass="34472">MHPGKSAYSQQPSLIHHPHDQIETLAETDTRLEEHNGFCPKTLRLSRSFPSNGDNHRSSRSLSVHRWKEGLARASHSNLLATPEHQPGNHTLEPRPSDQQLLPQIPPRPSSQRLRTRSLDRKPKSILDYLHPSTHHQNSHPPTNSCRRRPSLIDSSSTDSSSLSSSPPNESTQRHQAGFHSHIPIERTVLSVLPTNMRRPSIDWTGGPTGASSAANDSWQSHPSMTSSGSPQSTLATSVDSSGTPPRPRYQPRPLLLSAFGNNRAFSGDVRRGARKPHQPQTCRGPIRESATGTPGTITCKRGQEAAEAGQGGRA</sequence>
<dbReference type="KEGG" id="pgr:PGTG_12308"/>
<keyword evidence="3" id="KW-1185">Reference proteome</keyword>
<dbReference type="EMBL" id="DS178299">
    <property type="protein sequence ID" value="EFP86352.1"/>
    <property type="molecule type" value="Genomic_DNA"/>
</dbReference>
<feature type="region of interest" description="Disordered" evidence="1">
    <location>
        <begin position="81"/>
        <end position="183"/>
    </location>
</feature>
<dbReference type="GeneID" id="10540366"/>
<evidence type="ECO:0000256" key="1">
    <source>
        <dbReference type="SAM" id="MobiDB-lite"/>
    </source>
</evidence>
<feature type="compositionally biased region" description="Low complexity" evidence="1">
    <location>
        <begin position="152"/>
        <end position="166"/>
    </location>
</feature>
<accession>E3KPW7</accession>
<dbReference type="HOGENOM" id="CLU_883210_0_0_1"/>
<dbReference type="RefSeq" id="XP_003330771.1">
    <property type="nucleotide sequence ID" value="XM_003330723.1"/>
</dbReference>
<dbReference type="InParanoid" id="E3KPW7"/>
<dbReference type="AlphaFoldDB" id="E3KPW7"/>
<feature type="region of interest" description="Disordered" evidence="1">
    <location>
        <begin position="200"/>
        <end position="254"/>
    </location>
</feature>
<protein>
    <submittedName>
        <fullName evidence="2">Uncharacterized protein</fullName>
    </submittedName>
</protein>
<organism evidence="2 3">
    <name type="scientific">Puccinia graminis f. sp. tritici (strain CRL 75-36-700-3 / race SCCL)</name>
    <name type="common">Black stem rust fungus</name>
    <dbReference type="NCBI Taxonomy" id="418459"/>
    <lineage>
        <taxon>Eukaryota</taxon>
        <taxon>Fungi</taxon>
        <taxon>Dikarya</taxon>
        <taxon>Basidiomycota</taxon>
        <taxon>Pucciniomycotina</taxon>
        <taxon>Pucciniomycetes</taxon>
        <taxon>Pucciniales</taxon>
        <taxon>Pucciniaceae</taxon>
        <taxon>Puccinia</taxon>
    </lineage>
</organism>
<evidence type="ECO:0000313" key="3">
    <source>
        <dbReference type="Proteomes" id="UP000008783"/>
    </source>
</evidence>
<feature type="region of interest" description="Disordered" evidence="1">
    <location>
        <begin position="266"/>
        <end position="315"/>
    </location>
</feature>
<reference evidence="3" key="2">
    <citation type="journal article" date="2011" name="Proc. Natl. Acad. Sci. U.S.A.">
        <title>Obligate biotrophy features unraveled by the genomic analysis of rust fungi.</title>
        <authorList>
            <person name="Duplessis S."/>
            <person name="Cuomo C.A."/>
            <person name="Lin Y.-C."/>
            <person name="Aerts A."/>
            <person name="Tisserant E."/>
            <person name="Veneault-Fourrey C."/>
            <person name="Joly D.L."/>
            <person name="Hacquard S."/>
            <person name="Amselem J."/>
            <person name="Cantarel B.L."/>
            <person name="Chiu R."/>
            <person name="Coutinho P.M."/>
            <person name="Feau N."/>
            <person name="Field M."/>
            <person name="Frey P."/>
            <person name="Gelhaye E."/>
            <person name="Goldberg J."/>
            <person name="Grabherr M.G."/>
            <person name="Kodira C.D."/>
            <person name="Kohler A."/>
            <person name="Kuees U."/>
            <person name="Lindquist E.A."/>
            <person name="Lucas S.M."/>
            <person name="Mago R."/>
            <person name="Mauceli E."/>
            <person name="Morin E."/>
            <person name="Murat C."/>
            <person name="Pangilinan J.L."/>
            <person name="Park R."/>
            <person name="Pearson M."/>
            <person name="Quesneville H."/>
            <person name="Rouhier N."/>
            <person name="Sakthikumar S."/>
            <person name="Salamov A.A."/>
            <person name="Schmutz J."/>
            <person name="Selles B."/>
            <person name="Shapiro H."/>
            <person name="Tanguay P."/>
            <person name="Tuskan G.A."/>
            <person name="Henrissat B."/>
            <person name="Van de Peer Y."/>
            <person name="Rouze P."/>
            <person name="Ellis J.G."/>
            <person name="Dodds P.N."/>
            <person name="Schein J.E."/>
            <person name="Zhong S."/>
            <person name="Hamelin R.C."/>
            <person name="Grigoriev I.V."/>
            <person name="Szabo L.J."/>
            <person name="Martin F."/>
        </authorList>
    </citation>
    <scope>NUCLEOTIDE SEQUENCE [LARGE SCALE GENOMIC DNA]</scope>
    <source>
        <strain evidence="3">CRL 75-36-700-3 / race SCCL</strain>
    </source>
</reference>
<proteinExistence type="predicted"/>
<feature type="compositionally biased region" description="Polar residues" evidence="1">
    <location>
        <begin position="210"/>
        <end position="244"/>
    </location>
</feature>
<evidence type="ECO:0000313" key="2">
    <source>
        <dbReference type="EMBL" id="EFP86352.1"/>
    </source>
</evidence>